<keyword evidence="2" id="KW-1185">Reference proteome</keyword>
<reference evidence="1" key="1">
    <citation type="journal article" date="2020" name="Stud. Mycol.">
        <title>101 Dothideomycetes genomes: a test case for predicting lifestyles and emergence of pathogens.</title>
        <authorList>
            <person name="Haridas S."/>
            <person name="Albert R."/>
            <person name="Binder M."/>
            <person name="Bloem J."/>
            <person name="Labutti K."/>
            <person name="Salamov A."/>
            <person name="Andreopoulos B."/>
            <person name="Baker S."/>
            <person name="Barry K."/>
            <person name="Bills G."/>
            <person name="Bluhm B."/>
            <person name="Cannon C."/>
            <person name="Castanera R."/>
            <person name="Culley D."/>
            <person name="Daum C."/>
            <person name="Ezra D."/>
            <person name="Gonzalez J."/>
            <person name="Henrissat B."/>
            <person name="Kuo A."/>
            <person name="Liang C."/>
            <person name="Lipzen A."/>
            <person name="Lutzoni F."/>
            <person name="Magnuson J."/>
            <person name="Mondo S."/>
            <person name="Nolan M."/>
            <person name="Ohm R."/>
            <person name="Pangilinan J."/>
            <person name="Park H.-J."/>
            <person name="Ramirez L."/>
            <person name="Alfaro M."/>
            <person name="Sun H."/>
            <person name="Tritt A."/>
            <person name="Yoshinaga Y."/>
            <person name="Zwiers L.-H."/>
            <person name="Turgeon B."/>
            <person name="Goodwin S."/>
            <person name="Spatafora J."/>
            <person name="Crous P."/>
            <person name="Grigoriev I."/>
        </authorList>
    </citation>
    <scope>NUCLEOTIDE SEQUENCE</scope>
    <source>
        <strain evidence="1">CBS 207.26</strain>
    </source>
</reference>
<name>A0A6A6DLT1_9PEZI</name>
<sequence length="131" mass="14480">MSVPVAARLYAARERLRRGFSPPTLAPLVLSPTLPSNHTRLFTCRLVLRQRLPYLSSSSRTASRPTNPSFHSLQTSLTVKAFTRVVIIGRLSPIVAPTLELLGLEAITTSVDTYPTGPILKVLLYRKERAV</sequence>
<dbReference type="EMBL" id="ML994658">
    <property type="protein sequence ID" value="KAF2180431.1"/>
    <property type="molecule type" value="Genomic_DNA"/>
</dbReference>
<protein>
    <submittedName>
        <fullName evidence="1">Uncharacterized protein</fullName>
    </submittedName>
</protein>
<organism evidence="1 2">
    <name type="scientific">Zopfia rhizophila CBS 207.26</name>
    <dbReference type="NCBI Taxonomy" id="1314779"/>
    <lineage>
        <taxon>Eukaryota</taxon>
        <taxon>Fungi</taxon>
        <taxon>Dikarya</taxon>
        <taxon>Ascomycota</taxon>
        <taxon>Pezizomycotina</taxon>
        <taxon>Dothideomycetes</taxon>
        <taxon>Dothideomycetes incertae sedis</taxon>
        <taxon>Zopfiaceae</taxon>
        <taxon>Zopfia</taxon>
    </lineage>
</organism>
<accession>A0A6A6DLT1</accession>
<evidence type="ECO:0000313" key="2">
    <source>
        <dbReference type="Proteomes" id="UP000800200"/>
    </source>
</evidence>
<proteinExistence type="predicted"/>
<dbReference type="AlphaFoldDB" id="A0A6A6DLT1"/>
<evidence type="ECO:0000313" key="1">
    <source>
        <dbReference type="EMBL" id="KAF2180431.1"/>
    </source>
</evidence>
<dbReference type="Proteomes" id="UP000800200">
    <property type="component" value="Unassembled WGS sequence"/>
</dbReference>
<gene>
    <name evidence="1" type="ORF">K469DRAFT_794782</name>
</gene>